<keyword evidence="3" id="KW-0808">Transferase</keyword>
<gene>
    <name evidence="3" type="ORF">ACFQQL_15515</name>
</gene>
<accession>A0ABW2QCL5</accession>
<dbReference type="GO" id="GO:0008168">
    <property type="term" value="F:methyltransferase activity"/>
    <property type="evidence" value="ECO:0007669"/>
    <property type="project" value="UniProtKB-KW"/>
</dbReference>
<dbReference type="Pfam" id="PF08241">
    <property type="entry name" value="Methyltransf_11"/>
    <property type="match status" value="1"/>
</dbReference>
<feature type="domain" description="THUMP-like" evidence="2">
    <location>
        <begin position="336"/>
        <end position="407"/>
    </location>
</feature>
<name>A0ABW2QCL5_9MICO</name>
<dbReference type="EMBL" id="JBHTCQ010000003">
    <property type="protein sequence ID" value="MFC7406527.1"/>
    <property type="molecule type" value="Genomic_DNA"/>
</dbReference>
<evidence type="ECO:0000259" key="1">
    <source>
        <dbReference type="Pfam" id="PF08241"/>
    </source>
</evidence>
<dbReference type="Proteomes" id="UP001596455">
    <property type="component" value="Unassembled WGS sequence"/>
</dbReference>
<dbReference type="Pfam" id="PF18096">
    <property type="entry name" value="Thump_like"/>
    <property type="match status" value="1"/>
</dbReference>
<protein>
    <submittedName>
        <fullName evidence="3">Methyltransferase domain-containing protein</fullName>
    </submittedName>
</protein>
<comment type="caution">
    <text evidence="3">The sequence shown here is derived from an EMBL/GenBank/DDBJ whole genome shotgun (WGS) entry which is preliminary data.</text>
</comment>
<keyword evidence="4" id="KW-1185">Reference proteome</keyword>
<dbReference type="InterPro" id="IPR041497">
    <property type="entry name" value="Thump-like"/>
</dbReference>
<dbReference type="SUPFAM" id="SSF53335">
    <property type="entry name" value="S-adenosyl-L-methionine-dependent methyltransferases"/>
    <property type="match status" value="1"/>
</dbReference>
<dbReference type="InterPro" id="IPR029063">
    <property type="entry name" value="SAM-dependent_MTases_sf"/>
</dbReference>
<organism evidence="3 4">
    <name type="scientific">Georgenia alba</name>
    <dbReference type="NCBI Taxonomy" id="2233858"/>
    <lineage>
        <taxon>Bacteria</taxon>
        <taxon>Bacillati</taxon>
        <taxon>Actinomycetota</taxon>
        <taxon>Actinomycetes</taxon>
        <taxon>Micrococcales</taxon>
        <taxon>Bogoriellaceae</taxon>
        <taxon>Georgenia</taxon>
    </lineage>
</organism>
<keyword evidence="3" id="KW-0489">Methyltransferase</keyword>
<evidence type="ECO:0000313" key="4">
    <source>
        <dbReference type="Proteomes" id="UP001596455"/>
    </source>
</evidence>
<dbReference type="InterPro" id="IPR013216">
    <property type="entry name" value="Methyltransf_11"/>
</dbReference>
<sequence length="408" mass="42684">MDSAALAGLRRLLEPDGWALLEKLPPYSEDSAMRLSEGLRARGVDPELVAAALTQSRLRARATEKFGDFASGMLFTQAGLEQATRLSVGAHHARRYRAAGVSLVADLGCGLGGDAMALSALGIPVLAVEADEATAALATVNLRHFPTATVRHGDGLTLDLAAEGVDAVFADPARRAGGRRVFDPAAYAPPLPEVLGLRQDVPALGVKVAPGVPYSALPGDVHAQWVSVDGEVVEAGLWFGPLAPEGPGRSALVLAGDEAHVLTESGDVSGTASGAPDAPARSAVVREIGEYLYEPDGAVIRAGLVARTAEDLDAGVVSDGIAYLTSDSPTTTPFATGYRVLDHFVFSLKRLRAYLRERDIGRLTIKKRGTAVVPERLRKQLSLAGDGEATVVLTRLAGRQSVLVVEPL</sequence>
<dbReference type="RefSeq" id="WP_382396002.1">
    <property type="nucleotide sequence ID" value="NZ_JBHTCQ010000003.1"/>
</dbReference>
<dbReference type="CDD" id="cd02440">
    <property type="entry name" value="AdoMet_MTases"/>
    <property type="match status" value="1"/>
</dbReference>
<evidence type="ECO:0000313" key="3">
    <source>
        <dbReference type="EMBL" id="MFC7406527.1"/>
    </source>
</evidence>
<feature type="domain" description="Methyltransferase type 11" evidence="1">
    <location>
        <begin position="106"/>
        <end position="170"/>
    </location>
</feature>
<dbReference type="GO" id="GO:0032259">
    <property type="term" value="P:methylation"/>
    <property type="evidence" value="ECO:0007669"/>
    <property type="project" value="UniProtKB-KW"/>
</dbReference>
<dbReference type="Gene3D" id="3.40.50.150">
    <property type="entry name" value="Vaccinia Virus protein VP39"/>
    <property type="match status" value="1"/>
</dbReference>
<evidence type="ECO:0000259" key="2">
    <source>
        <dbReference type="Pfam" id="PF18096"/>
    </source>
</evidence>
<proteinExistence type="predicted"/>
<reference evidence="4" key="1">
    <citation type="journal article" date="2019" name="Int. J. Syst. Evol. Microbiol.">
        <title>The Global Catalogue of Microorganisms (GCM) 10K type strain sequencing project: providing services to taxonomists for standard genome sequencing and annotation.</title>
        <authorList>
            <consortium name="The Broad Institute Genomics Platform"/>
            <consortium name="The Broad Institute Genome Sequencing Center for Infectious Disease"/>
            <person name="Wu L."/>
            <person name="Ma J."/>
        </authorList>
    </citation>
    <scope>NUCLEOTIDE SEQUENCE [LARGE SCALE GENOMIC DNA]</scope>
    <source>
        <strain evidence="4">JCM 1490</strain>
    </source>
</reference>